<dbReference type="GO" id="GO:0016787">
    <property type="term" value="F:hydrolase activity"/>
    <property type="evidence" value="ECO:0007669"/>
    <property type="project" value="UniProtKB-KW"/>
</dbReference>
<gene>
    <name evidence="2" type="ORF">G4V63_21985</name>
</gene>
<dbReference type="Pfam" id="PF00753">
    <property type="entry name" value="Lactamase_B"/>
    <property type="match status" value="1"/>
</dbReference>
<dbReference type="CDD" id="cd16282">
    <property type="entry name" value="metallo-hydrolase-like_MBL-fold"/>
    <property type="match status" value="1"/>
</dbReference>
<dbReference type="InterPro" id="IPR001279">
    <property type="entry name" value="Metallo-B-lactamas"/>
</dbReference>
<dbReference type="AlphaFoldDB" id="A0A7C9RI57"/>
<dbReference type="Proteomes" id="UP000480266">
    <property type="component" value="Unassembled WGS sequence"/>
</dbReference>
<dbReference type="SUPFAM" id="SSF56281">
    <property type="entry name" value="Metallo-hydrolase/oxidoreductase"/>
    <property type="match status" value="1"/>
</dbReference>
<comment type="caution">
    <text evidence="2">The sequence shown here is derived from an EMBL/GenBank/DDBJ whole genome shotgun (WGS) entry which is preliminary data.</text>
</comment>
<keyword evidence="3" id="KW-1185">Reference proteome</keyword>
<sequence>MSAKGFASTGDMAEKTITFSEIGPDIYAFTAEGDPNTAVIVGDDGCIVFDAQATPAMAKSVIERVKTVTDKPIKYVVLSHYHAVRVLGASAYKAQGIVASSETQRLIVERGKQDWDSEYGRFPRLFRDAESIPGLTWPTITFDTGMTLYLGKREVQLMHLGAGHTSGDIVAWVPDAQVMCSGDLIEYHSACYCGDALLREWPLTLNEIREFNPKAVAPGRGDALKGAATVNEAIAMTRDFVGSLYGAAELSVAKGRSLKETMAATREVMDPKFSSFAIYEHCLPFNVSRAFDEASGIDDPVIWTDKRDREMWAALQGG</sequence>
<evidence type="ECO:0000313" key="2">
    <source>
        <dbReference type="EMBL" id="NGX97777.1"/>
    </source>
</evidence>
<evidence type="ECO:0000313" key="3">
    <source>
        <dbReference type="Proteomes" id="UP000480266"/>
    </source>
</evidence>
<dbReference type="Gene3D" id="3.60.15.10">
    <property type="entry name" value="Ribonuclease Z/Hydroxyacylglutathione hydrolase-like"/>
    <property type="match status" value="1"/>
</dbReference>
<dbReference type="InterPro" id="IPR050855">
    <property type="entry name" value="NDM-1-like"/>
</dbReference>
<dbReference type="EMBL" id="JAAMRR010001120">
    <property type="protein sequence ID" value="NGX97777.1"/>
    <property type="molecule type" value="Genomic_DNA"/>
</dbReference>
<organism evidence="2 3">
    <name type="scientific">Candidatus Afipia apatlaquensis</name>
    <dbReference type="NCBI Taxonomy" id="2712852"/>
    <lineage>
        <taxon>Bacteria</taxon>
        <taxon>Pseudomonadati</taxon>
        <taxon>Pseudomonadota</taxon>
        <taxon>Alphaproteobacteria</taxon>
        <taxon>Hyphomicrobiales</taxon>
        <taxon>Nitrobacteraceae</taxon>
        <taxon>Afipia</taxon>
    </lineage>
</organism>
<evidence type="ECO:0000259" key="1">
    <source>
        <dbReference type="SMART" id="SM00849"/>
    </source>
</evidence>
<dbReference type="PANTHER" id="PTHR42951:SF20">
    <property type="entry name" value="BETA LACTAMASE"/>
    <property type="match status" value="1"/>
</dbReference>
<dbReference type="SMART" id="SM00849">
    <property type="entry name" value="Lactamase_B"/>
    <property type="match status" value="1"/>
</dbReference>
<proteinExistence type="predicted"/>
<accession>A0A7C9RI57</accession>
<dbReference type="PANTHER" id="PTHR42951">
    <property type="entry name" value="METALLO-BETA-LACTAMASE DOMAIN-CONTAINING"/>
    <property type="match status" value="1"/>
</dbReference>
<feature type="domain" description="Metallo-beta-lactamase" evidence="1">
    <location>
        <begin position="35"/>
        <end position="220"/>
    </location>
</feature>
<dbReference type="InterPro" id="IPR036866">
    <property type="entry name" value="RibonucZ/Hydroxyglut_hydro"/>
</dbReference>
<protein>
    <submittedName>
        <fullName evidence="2">MBL fold metallo-hydrolase</fullName>
    </submittedName>
</protein>
<name>A0A7C9RI57_9BRAD</name>
<reference evidence="2" key="1">
    <citation type="submission" date="2020-02" db="EMBL/GenBank/DDBJ databases">
        <title>Draft genome sequence of Candidatus Afipia apatlaquensis IBT-C3, a potential strain for decolorization of textile dyes.</title>
        <authorList>
            <person name="Sanchez-Reyes A."/>
            <person name="Breton-Deval L."/>
            <person name="Mangelson H."/>
            <person name="Sanchez-Flores A."/>
        </authorList>
    </citation>
    <scope>NUCLEOTIDE SEQUENCE [LARGE SCALE GENOMIC DNA]</scope>
    <source>
        <strain evidence="2">IBT-C3</strain>
    </source>
</reference>